<reference evidence="22" key="1">
    <citation type="journal article" date="2020" name="Nat. Ecol. Evol.">
        <title>Deeply conserved synteny resolves early events in vertebrate evolution.</title>
        <authorList>
            <person name="Simakov O."/>
            <person name="Marletaz F."/>
            <person name="Yue J.X."/>
            <person name="O'Connell B."/>
            <person name="Jenkins J."/>
            <person name="Brandt A."/>
            <person name="Calef R."/>
            <person name="Tung C.H."/>
            <person name="Huang T.K."/>
            <person name="Schmutz J."/>
            <person name="Satoh N."/>
            <person name="Yu J.K."/>
            <person name="Putnam N.H."/>
            <person name="Green R.E."/>
            <person name="Rokhsar D.S."/>
        </authorList>
    </citation>
    <scope>NUCLEOTIDE SEQUENCE [LARGE SCALE GENOMIC DNA]</scope>
    <source>
        <strain evidence="22">S238N-H82</strain>
    </source>
</reference>
<evidence type="ECO:0000259" key="20">
    <source>
        <dbReference type="SMART" id="SM00079"/>
    </source>
</evidence>
<keyword evidence="4 19" id="KW-0812">Transmembrane</keyword>
<feature type="binding site" evidence="15">
    <location>
        <position position="387"/>
    </location>
    <ligand>
        <name>L-glutamate</name>
        <dbReference type="ChEBI" id="CHEBI:29985"/>
    </ligand>
</feature>
<keyword evidence="8 19" id="KW-0472">Membrane</keyword>
<dbReference type="SUPFAM" id="SSF53850">
    <property type="entry name" value="Periplasmic binding protein-like II"/>
    <property type="match status" value="1"/>
</dbReference>
<keyword evidence="22" id="KW-1185">Reference proteome</keyword>
<feature type="disulfide bond" evidence="17">
    <location>
        <begin position="401"/>
        <end position="455"/>
    </location>
</feature>
<keyword evidence="11" id="KW-0628">Postsynaptic cell membrane</keyword>
<dbReference type="GO" id="GO:0050804">
    <property type="term" value="P:modulation of chemical synaptic transmission"/>
    <property type="evidence" value="ECO:0000318"/>
    <property type="project" value="GO_Central"/>
</dbReference>
<reference evidence="23" key="2">
    <citation type="submission" date="2025-08" db="UniProtKB">
        <authorList>
            <consortium name="RefSeq"/>
        </authorList>
    </citation>
    <scope>IDENTIFICATION</scope>
    <source>
        <strain evidence="23">S238N-H82</strain>
        <tissue evidence="23">Testes</tissue>
    </source>
</reference>
<evidence type="ECO:0000256" key="7">
    <source>
        <dbReference type="ARBA" id="ARBA00023065"/>
    </source>
</evidence>
<dbReference type="InterPro" id="IPR001320">
    <property type="entry name" value="Iontro_rcpt_C"/>
</dbReference>
<dbReference type="SMART" id="SM00918">
    <property type="entry name" value="Lig_chan-Glu_bd"/>
    <property type="match status" value="1"/>
</dbReference>
<feature type="transmembrane region" description="Helical" evidence="19">
    <location>
        <begin position="473"/>
        <end position="499"/>
    </location>
</feature>
<feature type="domain" description="Ionotropic glutamate receptor L-glutamate and glycine-binding" evidence="21">
    <location>
        <begin position="99"/>
        <end position="160"/>
    </location>
</feature>
<feature type="binding site" evidence="15">
    <location>
        <position position="176"/>
    </location>
    <ligand>
        <name>L-glutamate</name>
        <dbReference type="ChEBI" id="CHEBI:29985"/>
    </ligand>
</feature>
<dbReference type="InterPro" id="IPR015683">
    <property type="entry name" value="Ionotropic_Glu_rcpt"/>
</dbReference>
<dbReference type="PANTHER" id="PTHR18966">
    <property type="entry name" value="IONOTROPIC GLUTAMATE RECEPTOR"/>
    <property type="match status" value="1"/>
</dbReference>
<evidence type="ECO:0000256" key="2">
    <source>
        <dbReference type="ARBA" id="ARBA00022448"/>
    </source>
</evidence>
<evidence type="ECO:0000256" key="9">
    <source>
        <dbReference type="ARBA" id="ARBA00023170"/>
    </source>
</evidence>
<evidence type="ECO:0000256" key="10">
    <source>
        <dbReference type="ARBA" id="ARBA00023180"/>
    </source>
</evidence>
<feature type="binding site" evidence="15">
    <location>
        <position position="169"/>
    </location>
    <ligand>
        <name>L-glutamate</name>
        <dbReference type="ChEBI" id="CHEBI:29985"/>
    </ligand>
</feature>
<accession>A0A9J7M1S0</accession>
<dbReference type="GeneID" id="118426323"/>
<feature type="domain" description="Ionotropic glutamate receptor C-terminal" evidence="20">
    <location>
        <begin position="89"/>
        <end position="452"/>
    </location>
</feature>
<proteinExistence type="predicted"/>
<keyword evidence="10" id="KW-0325">Glycoprotein</keyword>
<feature type="transmembrane region" description="Helical" evidence="19">
    <location>
        <begin position="12"/>
        <end position="32"/>
    </location>
</feature>
<evidence type="ECO:0000256" key="3">
    <source>
        <dbReference type="ARBA" id="ARBA00022475"/>
    </source>
</evidence>
<keyword evidence="13" id="KW-0407">Ion channel</keyword>
<dbReference type="GO" id="GO:1904315">
    <property type="term" value="F:transmitter-gated monoatomic ion channel activity involved in regulation of postsynaptic membrane potential"/>
    <property type="evidence" value="ECO:0000318"/>
    <property type="project" value="GO_Central"/>
</dbReference>
<evidence type="ECO:0000256" key="6">
    <source>
        <dbReference type="ARBA" id="ARBA00023018"/>
    </source>
</evidence>
<dbReference type="SUPFAM" id="SSF81324">
    <property type="entry name" value="Voltage-gated potassium channels"/>
    <property type="match status" value="1"/>
</dbReference>
<feature type="binding site" evidence="15">
    <location>
        <position position="171"/>
    </location>
    <ligand>
        <name>L-glutamate</name>
        <dbReference type="ChEBI" id="CHEBI:29985"/>
    </ligand>
</feature>
<dbReference type="InterPro" id="IPR019594">
    <property type="entry name" value="Glu/Gly-bd"/>
</dbReference>
<protein>
    <submittedName>
        <fullName evidence="23">Glutamate receptor ionotropic, kainate 3-like isoform X1</fullName>
    </submittedName>
</protein>
<evidence type="ECO:0000313" key="22">
    <source>
        <dbReference type="Proteomes" id="UP000001554"/>
    </source>
</evidence>
<dbReference type="GO" id="GO:0043197">
    <property type="term" value="C:dendritic spine"/>
    <property type="evidence" value="ECO:0000318"/>
    <property type="project" value="GO_Central"/>
</dbReference>
<evidence type="ECO:0000256" key="15">
    <source>
        <dbReference type="PIRSR" id="PIRSR601508-1"/>
    </source>
</evidence>
<dbReference type="Gene3D" id="3.40.190.10">
    <property type="entry name" value="Periplasmic binding protein-like II"/>
    <property type="match status" value="2"/>
</dbReference>
<keyword evidence="9" id="KW-0675">Receptor</keyword>
<dbReference type="GO" id="GO:0032281">
    <property type="term" value="C:AMPA glutamate receptor complex"/>
    <property type="evidence" value="ECO:0000318"/>
    <property type="project" value="GO_Central"/>
</dbReference>
<evidence type="ECO:0000313" key="23">
    <source>
        <dbReference type="RefSeq" id="XP_035691525.1"/>
    </source>
</evidence>
<feature type="site" description="Interaction with the cone snail toxin Con-ikot-ikot" evidence="16">
    <location>
        <position position="343"/>
    </location>
</feature>
<keyword evidence="3" id="KW-1003">Cell membrane</keyword>
<evidence type="ECO:0000256" key="4">
    <source>
        <dbReference type="ARBA" id="ARBA00022692"/>
    </source>
</evidence>
<evidence type="ECO:0000256" key="13">
    <source>
        <dbReference type="ARBA" id="ARBA00023303"/>
    </source>
</evidence>
<organism evidence="22 23">
    <name type="scientific">Branchiostoma floridae</name>
    <name type="common">Florida lancelet</name>
    <name type="synonym">Amphioxus</name>
    <dbReference type="NCBI Taxonomy" id="7739"/>
    <lineage>
        <taxon>Eukaryota</taxon>
        <taxon>Metazoa</taxon>
        <taxon>Chordata</taxon>
        <taxon>Cephalochordata</taxon>
        <taxon>Leptocardii</taxon>
        <taxon>Amphioxiformes</taxon>
        <taxon>Branchiostomatidae</taxon>
        <taxon>Branchiostoma</taxon>
    </lineage>
</organism>
<evidence type="ECO:0000256" key="5">
    <source>
        <dbReference type="ARBA" id="ARBA00022989"/>
    </source>
</evidence>
<feature type="site" description="Crucial to convey clamshell closure to channel opening" evidence="16">
    <location>
        <position position="316"/>
    </location>
</feature>
<dbReference type="KEGG" id="bfo:118426323"/>
<evidence type="ECO:0000259" key="21">
    <source>
        <dbReference type="SMART" id="SM00918"/>
    </source>
</evidence>
<keyword evidence="2" id="KW-0813">Transport</keyword>
<feature type="region of interest" description="Disordered" evidence="18">
    <location>
        <begin position="31"/>
        <end position="69"/>
    </location>
</feature>
<comment type="subcellular location">
    <subcellularLocation>
        <location evidence="1">Cell membrane</location>
        <topology evidence="1">Multi-pass membrane protein</topology>
    </subcellularLocation>
    <subcellularLocation>
        <location evidence="14">Postsynaptic cell membrane</location>
    </subcellularLocation>
</comment>
<dbReference type="GO" id="GO:0004971">
    <property type="term" value="F:AMPA glutamate receptor activity"/>
    <property type="evidence" value="ECO:0000318"/>
    <property type="project" value="GO_Central"/>
</dbReference>
<dbReference type="InterPro" id="IPR001508">
    <property type="entry name" value="Iono_Glu_rcpt_met"/>
</dbReference>
<evidence type="ECO:0000256" key="8">
    <source>
        <dbReference type="ARBA" id="ARBA00023136"/>
    </source>
</evidence>
<evidence type="ECO:0000256" key="19">
    <source>
        <dbReference type="SAM" id="Phobius"/>
    </source>
</evidence>
<dbReference type="Pfam" id="PF10613">
    <property type="entry name" value="Lig_chan-Glu_bd"/>
    <property type="match status" value="1"/>
</dbReference>
<dbReference type="Pfam" id="PF00060">
    <property type="entry name" value="Lig_chan"/>
    <property type="match status" value="1"/>
</dbReference>
<keyword evidence="12" id="KW-1071">Ligand-gated ion channel</keyword>
<dbReference type="PRINTS" id="PR00177">
    <property type="entry name" value="NMDARECEPTOR"/>
</dbReference>
<sequence length="574" mass="64715">MAGWGWMCLRAYLWLFLLVMVFFAVPLAGGRGRRPGREGSRMARRQAPTAQPLLITGDTPPFSPGPDNVTGPPTRTGFTFASTASNKVKYRVVLVENKPFIIKTRSENNKTVYDGFCMDILKGLAEELRFDYTLYEVPDGNFGLLTKNGSWDGMIREVIDGRADFTLGPLTISSQREAAVDFTKPYMDYGNGLVMKKPAAERPNLFAFLLPFQIRVWMSIIAALFAVGFLLWATSRIRYTLGVGDLENDNDNNFTLKNSLWFSYWSIVRKGGEPAPRAIHTRLLGGFWWLFSLIVMATYTANLTAFLTVKRLETPIRSLEDLVHQSTVEFGTVRGNFLYNFFREQKGSENVFDRIWYALETQPDMLVDNQTEGVERTRRGNYAYIGEYPALEYEVRHDEGCQLMMVGNPFMTRGYGIATKRGSSLSKTLSVGILRLQEKGKITQLREKWWNNRGCSLFGRPPKTGAEGLGLDTFFGVFVVLICGAVLACLVSVLEILYYKCCKRKSMMTGTTTELEKLMVDTEADKLARTTLKCLEEGSLQLVIRKAGDNHLVGNNVPISISRESLHKENDKID</sequence>
<evidence type="ECO:0000256" key="11">
    <source>
        <dbReference type="ARBA" id="ARBA00023257"/>
    </source>
</evidence>
<dbReference type="RefSeq" id="XP_035691525.1">
    <property type="nucleotide sequence ID" value="XM_035835632.1"/>
</dbReference>
<keyword evidence="7" id="KW-0406">Ion transport</keyword>
<dbReference type="OMA" id="TIWDESK"/>
<dbReference type="GO" id="GO:0035249">
    <property type="term" value="P:synaptic transmission, glutamatergic"/>
    <property type="evidence" value="ECO:0000318"/>
    <property type="project" value="GO_Central"/>
</dbReference>
<dbReference type="AlphaFoldDB" id="A0A9J7M1S0"/>
<evidence type="ECO:0000256" key="16">
    <source>
        <dbReference type="PIRSR" id="PIRSR601508-2"/>
    </source>
</evidence>
<evidence type="ECO:0000256" key="12">
    <source>
        <dbReference type="ARBA" id="ARBA00023286"/>
    </source>
</evidence>
<evidence type="ECO:0000256" key="18">
    <source>
        <dbReference type="SAM" id="MobiDB-lite"/>
    </source>
</evidence>
<evidence type="ECO:0000256" key="1">
    <source>
        <dbReference type="ARBA" id="ARBA00004651"/>
    </source>
</evidence>
<dbReference type="Proteomes" id="UP000001554">
    <property type="component" value="Chromosome 11"/>
</dbReference>
<dbReference type="GO" id="GO:0098839">
    <property type="term" value="C:postsynaptic density membrane"/>
    <property type="evidence" value="ECO:0000318"/>
    <property type="project" value="GO_Central"/>
</dbReference>
<dbReference type="OrthoDB" id="5984008at2759"/>
<dbReference type="FunFam" id="3.40.190.10:FF:000024">
    <property type="entry name" value="Glutamate receptor, ionotropic, delta 1"/>
    <property type="match status" value="1"/>
</dbReference>
<keyword evidence="5 19" id="KW-1133">Transmembrane helix</keyword>
<keyword evidence="6" id="KW-0770">Synapse</keyword>
<dbReference type="SMART" id="SM00079">
    <property type="entry name" value="PBPe"/>
    <property type="match status" value="1"/>
</dbReference>
<name>A0A9J7M1S0_BRAFL</name>
<evidence type="ECO:0000256" key="14">
    <source>
        <dbReference type="ARBA" id="ARBA00034100"/>
    </source>
</evidence>
<keyword evidence="17" id="KW-1015">Disulfide bond</keyword>
<feature type="transmembrane region" description="Helical" evidence="19">
    <location>
        <begin position="205"/>
        <end position="232"/>
    </location>
</feature>
<dbReference type="GO" id="GO:0005886">
    <property type="term" value="C:plasma membrane"/>
    <property type="evidence" value="ECO:0000318"/>
    <property type="project" value="GO_Central"/>
</dbReference>
<evidence type="ECO:0000256" key="17">
    <source>
        <dbReference type="PIRSR" id="PIRSR601508-3"/>
    </source>
</evidence>
<feature type="transmembrane region" description="Helical" evidence="19">
    <location>
        <begin position="287"/>
        <end position="309"/>
    </location>
</feature>
<gene>
    <name evidence="23" type="primary">LOC118426323</name>
</gene>
<dbReference type="FunFam" id="1.10.287.70:FF:000143">
    <property type="entry name" value="Probable glutamate receptor"/>
    <property type="match status" value="1"/>
</dbReference>
<dbReference type="Gene3D" id="1.10.287.70">
    <property type="match status" value="1"/>
</dbReference>